<dbReference type="Pfam" id="PF01638">
    <property type="entry name" value="HxlR"/>
    <property type="match status" value="1"/>
</dbReference>
<dbReference type="PROSITE" id="PS51118">
    <property type="entry name" value="HTH_HXLR"/>
    <property type="match status" value="1"/>
</dbReference>
<name>A0A4R4VHE3_9ACTN</name>
<gene>
    <name evidence="5" type="ORF">E1294_50875</name>
</gene>
<evidence type="ECO:0000256" key="3">
    <source>
        <dbReference type="ARBA" id="ARBA00023163"/>
    </source>
</evidence>
<accession>A0A4R4VHE3</accession>
<keyword evidence="1" id="KW-0805">Transcription regulation</keyword>
<dbReference type="CDD" id="cd00090">
    <property type="entry name" value="HTH_ARSR"/>
    <property type="match status" value="1"/>
</dbReference>
<dbReference type="PANTHER" id="PTHR33204:SF18">
    <property type="entry name" value="TRANSCRIPTIONAL REGULATORY PROTEIN"/>
    <property type="match status" value="1"/>
</dbReference>
<dbReference type="InterPro" id="IPR011991">
    <property type="entry name" value="ArsR-like_HTH"/>
</dbReference>
<dbReference type="InterPro" id="IPR036388">
    <property type="entry name" value="WH-like_DNA-bd_sf"/>
</dbReference>
<comment type="caution">
    <text evidence="5">The sequence shown here is derived from an EMBL/GenBank/DDBJ whole genome shotgun (WGS) entry which is preliminary data.</text>
</comment>
<dbReference type="AlphaFoldDB" id="A0A4R4VHE3"/>
<dbReference type="InterPro" id="IPR036527">
    <property type="entry name" value="SCP2_sterol-bd_dom_sf"/>
</dbReference>
<evidence type="ECO:0000256" key="2">
    <source>
        <dbReference type="ARBA" id="ARBA00023125"/>
    </source>
</evidence>
<dbReference type="SUPFAM" id="SSF55718">
    <property type="entry name" value="SCP-like"/>
    <property type="match status" value="1"/>
</dbReference>
<dbReference type="InterPro" id="IPR002577">
    <property type="entry name" value="HTH_HxlR"/>
</dbReference>
<dbReference type="Pfam" id="PF02036">
    <property type="entry name" value="SCP2"/>
    <property type="match status" value="1"/>
</dbReference>
<feature type="domain" description="HTH hxlR-type" evidence="4">
    <location>
        <begin position="1"/>
        <end position="97"/>
    </location>
</feature>
<keyword evidence="2" id="KW-0238">DNA-binding</keyword>
<dbReference type="InterPro" id="IPR003033">
    <property type="entry name" value="SCP2_sterol-bd_dom"/>
</dbReference>
<sequence length="218" mass="23147">MAHGLDLIGERWALLIVRELLLGPKRFTHLRAGLPGASPDVLSQRLRQLQESGVVRHRKLPPPVGVPVYELTEWGMGLEPIVTGLGRWAGSSPSLPRDAPIGVDSLVLSLKALFDPHVAGDAEIAAGLRLAEDEFRVIVAGGEIALARGADGHPDMTLDTDPATFASLLRGTRSLAEAAAGGDLRVDGDMGTAERFVAFFRRPVPHPSARNTTPPSPG</sequence>
<dbReference type="Gene3D" id="3.30.1050.10">
    <property type="entry name" value="SCP2 sterol-binding domain"/>
    <property type="match status" value="1"/>
</dbReference>
<evidence type="ECO:0000256" key="1">
    <source>
        <dbReference type="ARBA" id="ARBA00023015"/>
    </source>
</evidence>
<dbReference type="Gene3D" id="1.10.10.10">
    <property type="entry name" value="Winged helix-like DNA-binding domain superfamily/Winged helix DNA-binding domain"/>
    <property type="match status" value="1"/>
</dbReference>
<evidence type="ECO:0000259" key="4">
    <source>
        <dbReference type="PROSITE" id="PS51118"/>
    </source>
</evidence>
<protein>
    <submittedName>
        <fullName evidence="5">Transcriptional regulator</fullName>
    </submittedName>
</protein>
<dbReference type="SUPFAM" id="SSF46785">
    <property type="entry name" value="Winged helix' DNA-binding domain"/>
    <property type="match status" value="1"/>
</dbReference>
<reference evidence="5 6" key="1">
    <citation type="submission" date="2019-03" db="EMBL/GenBank/DDBJ databases">
        <title>Draft genome sequences of novel Actinobacteria.</title>
        <authorList>
            <person name="Sahin N."/>
            <person name="Ay H."/>
            <person name="Saygin H."/>
        </authorList>
    </citation>
    <scope>NUCLEOTIDE SEQUENCE [LARGE SCALE GENOMIC DNA]</scope>
    <source>
        <strain evidence="5 6">KC712</strain>
    </source>
</reference>
<evidence type="ECO:0000313" key="6">
    <source>
        <dbReference type="Proteomes" id="UP000294543"/>
    </source>
</evidence>
<proteinExistence type="predicted"/>
<dbReference type="GO" id="GO:0003677">
    <property type="term" value="F:DNA binding"/>
    <property type="evidence" value="ECO:0007669"/>
    <property type="project" value="UniProtKB-KW"/>
</dbReference>
<dbReference type="EMBL" id="SMKP01000332">
    <property type="protein sequence ID" value="TDD03147.1"/>
    <property type="molecule type" value="Genomic_DNA"/>
</dbReference>
<keyword evidence="3" id="KW-0804">Transcription</keyword>
<dbReference type="InterPro" id="IPR036390">
    <property type="entry name" value="WH_DNA-bd_sf"/>
</dbReference>
<dbReference type="Proteomes" id="UP000294543">
    <property type="component" value="Unassembled WGS sequence"/>
</dbReference>
<evidence type="ECO:0000313" key="5">
    <source>
        <dbReference type="EMBL" id="TDD03147.1"/>
    </source>
</evidence>
<organism evidence="5 6">
    <name type="scientific">Nonomuraea diastatica</name>
    <dbReference type="NCBI Taxonomy" id="1848329"/>
    <lineage>
        <taxon>Bacteria</taxon>
        <taxon>Bacillati</taxon>
        <taxon>Actinomycetota</taxon>
        <taxon>Actinomycetes</taxon>
        <taxon>Streptosporangiales</taxon>
        <taxon>Streptosporangiaceae</taxon>
        <taxon>Nonomuraea</taxon>
    </lineage>
</organism>
<dbReference type="OrthoDB" id="9792527at2"/>
<keyword evidence="6" id="KW-1185">Reference proteome</keyword>
<dbReference type="PANTHER" id="PTHR33204">
    <property type="entry name" value="TRANSCRIPTIONAL REGULATOR, MARR FAMILY"/>
    <property type="match status" value="1"/>
</dbReference>